<feature type="region of interest" description="Disordered" evidence="1">
    <location>
        <begin position="1"/>
        <end position="39"/>
    </location>
</feature>
<feature type="compositionally biased region" description="Basic and acidic residues" evidence="1">
    <location>
        <begin position="70"/>
        <end position="107"/>
    </location>
</feature>
<proteinExistence type="predicted"/>
<reference evidence="2 3" key="1">
    <citation type="journal article" date="2022" name="bioRxiv">
        <title>Genomics of Preaxostyla Flagellates Illuminates Evolutionary Transitions and the Path Towards Mitochondrial Loss.</title>
        <authorList>
            <person name="Novak L.V.F."/>
            <person name="Treitli S.C."/>
            <person name="Pyrih J."/>
            <person name="Halakuc P."/>
            <person name="Pipaliya S.V."/>
            <person name="Vacek V."/>
            <person name="Brzon O."/>
            <person name="Soukal P."/>
            <person name="Eme L."/>
            <person name="Dacks J.B."/>
            <person name="Karnkowska A."/>
            <person name="Elias M."/>
            <person name="Hampl V."/>
        </authorList>
    </citation>
    <scope>NUCLEOTIDE SEQUENCE [LARGE SCALE GENOMIC DNA]</scope>
    <source>
        <strain evidence="2">NAU3</strain>
        <tissue evidence="2">Gut</tissue>
    </source>
</reference>
<organism evidence="2 3">
    <name type="scientific">Blattamonas nauphoetae</name>
    <dbReference type="NCBI Taxonomy" id="2049346"/>
    <lineage>
        <taxon>Eukaryota</taxon>
        <taxon>Metamonada</taxon>
        <taxon>Preaxostyla</taxon>
        <taxon>Oxymonadida</taxon>
        <taxon>Blattamonas</taxon>
    </lineage>
</organism>
<evidence type="ECO:0000313" key="2">
    <source>
        <dbReference type="EMBL" id="KAK2944273.1"/>
    </source>
</evidence>
<feature type="compositionally biased region" description="Basic and acidic residues" evidence="1">
    <location>
        <begin position="1"/>
        <end position="36"/>
    </location>
</feature>
<gene>
    <name evidence="2" type="ORF">BLNAU_20808</name>
</gene>
<keyword evidence="3" id="KW-1185">Reference proteome</keyword>
<protein>
    <submittedName>
        <fullName evidence="2">Uncharacterized protein</fullName>
    </submittedName>
</protein>
<accession>A0ABQ9WXN2</accession>
<name>A0ABQ9WXN2_9EUKA</name>
<evidence type="ECO:0000313" key="3">
    <source>
        <dbReference type="Proteomes" id="UP001281761"/>
    </source>
</evidence>
<evidence type="ECO:0000256" key="1">
    <source>
        <dbReference type="SAM" id="MobiDB-lite"/>
    </source>
</evidence>
<dbReference type="Proteomes" id="UP001281761">
    <property type="component" value="Unassembled WGS sequence"/>
</dbReference>
<comment type="caution">
    <text evidence="2">The sequence shown here is derived from an EMBL/GenBank/DDBJ whole genome shotgun (WGS) entry which is preliminary data.</text>
</comment>
<feature type="region of interest" description="Disordered" evidence="1">
    <location>
        <begin position="66"/>
        <end position="107"/>
    </location>
</feature>
<dbReference type="EMBL" id="JARBJD010000306">
    <property type="protein sequence ID" value="KAK2944273.1"/>
    <property type="molecule type" value="Genomic_DNA"/>
</dbReference>
<sequence length="342" mass="38755">MKMRETEKRVAELTKEKQTLQNQLKEEQTARQKDQHNLQTSEVRVVELRNQLKADHVQVLQLQNQLNMEKTTREKEKERNDRLQNDLTRERAARQKEKEEAGKERNELKKKMEEMAAMLQTLQPKAKDGAAEGRKETEHQIVRQQAEGAEERVVTTRNGADAIVRYDSDGGPNHTLFSFSFGNVVARFTFTFRRIASHNYFGIVADSKIGRLCKGGHFTYLLGGAGWDVFERCRDALQNGKDYSEGSACAAGKEGPRVVLEADGRDGKRTLRLSQDGQTQPTFFSSIPVPFRFAIILGGSNRDSVSIDSVEELTEPTLTGGTTEIRMDECNTKRSRTCLNRS</sequence>